<dbReference type="CDD" id="cd12148">
    <property type="entry name" value="fungal_TF_MHR"/>
    <property type="match status" value="1"/>
</dbReference>
<keyword evidence="1" id="KW-0539">Nucleus</keyword>
<reference evidence="5" key="1">
    <citation type="journal article" date="2012" name="BMC Genomics">
        <title>Genome sequence of the necrotrophic fungus Penicillium digitatum, the main postharvest pathogen of citrus.</title>
        <authorList>
            <person name="Marcet-Houben M."/>
            <person name="Ballester A.-R."/>
            <person name="de la Fuente B."/>
            <person name="Harries E."/>
            <person name="Marcos J.F."/>
            <person name="Gonzalez-Candelas L."/>
            <person name="Gabaldon T."/>
        </authorList>
    </citation>
    <scope>NUCLEOTIDE SEQUENCE [LARGE SCALE GENOMIC DNA]</scope>
    <source>
        <strain evidence="5">PHI26 / CECT 20796</strain>
    </source>
</reference>
<dbReference type="InterPro" id="IPR007219">
    <property type="entry name" value="XnlR_reg_dom"/>
</dbReference>
<accession>K9FA63</accession>
<dbReference type="eggNOG" id="ENOG502SHZK">
    <property type="taxonomic scope" value="Eukaryota"/>
</dbReference>
<evidence type="ECO:0000256" key="2">
    <source>
        <dbReference type="SAM" id="SignalP"/>
    </source>
</evidence>
<evidence type="ECO:0000259" key="3">
    <source>
        <dbReference type="Pfam" id="PF04082"/>
    </source>
</evidence>
<dbReference type="HOGENOM" id="CLU_2590495_0_0_1"/>
<keyword evidence="5" id="KW-1185">Reference proteome</keyword>
<organism evidence="4 5">
    <name type="scientific">Penicillium digitatum (strain PHI26 / CECT 20796)</name>
    <name type="common">Green mold</name>
    <dbReference type="NCBI Taxonomy" id="1170229"/>
    <lineage>
        <taxon>Eukaryota</taxon>
        <taxon>Fungi</taxon>
        <taxon>Dikarya</taxon>
        <taxon>Ascomycota</taxon>
        <taxon>Pezizomycotina</taxon>
        <taxon>Eurotiomycetes</taxon>
        <taxon>Eurotiomycetidae</taxon>
        <taxon>Eurotiales</taxon>
        <taxon>Aspergillaceae</taxon>
        <taxon>Penicillium</taxon>
    </lineage>
</organism>
<feature type="signal peptide" evidence="2">
    <location>
        <begin position="1"/>
        <end position="16"/>
    </location>
</feature>
<protein>
    <recommendedName>
        <fullName evidence="3">Xylanolytic transcriptional activator regulatory domain-containing protein</fullName>
    </recommendedName>
</protein>
<dbReference type="Pfam" id="PF04082">
    <property type="entry name" value="Fungal_trans"/>
    <property type="match status" value="1"/>
</dbReference>
<evidence type="ECO:0000256" key="1">
    <source>
        <dbReference type="ARBA" id="ARBA00023242"/>
    </source>
</evidence>
<dbReference type="GO" id="GO:0006351">
    <property type="term" value="P:DNA-templated transcription"/>
    <property type="evidence" value="ECO:0007669"/>
    <property type="project" value="InterPro"/>
</dbReference>
<dbReference type="STRING" id="1170229.K9FA63"/>
<comment type="caution">
    <text evidence="4">The sequence shown here is derived from an EMBL/GenBank/DDBJ whole genome shotgun (WGS) entry which is preliminary data.</text>
</comment>
<evidence type="ECO:0000313" key="5">
    <source>
        <dbReference type="Proteomes" id="UP000009882"/>
    </source>
</evidence>
<dbReference type="GO" id="GO:0008270">
    <property type="term" value="F:zinc ion binding"/>
    <property type="evidence" value="ECO:0007669"/>
    <property type="project" value="InterPro"/>
</dbReference>
<dbReference type="AlphaFoldDB" id="K9FA63"/>
<feature type="chain" id="PRO_5003927818" description="Xylanolytic transcriptional activator regulatory domain-containing protein" evidence="2">
    <location>
        <begin position="17"/>
        <end position="80"/>
    </location>
</feature>
<dbReference type="Proteomes" id="UP000009882">
    <property type="component" value="Unassembled WGS sequence"/>
</dbReference>
<dbReference type="InParanoid" id="K9FA63"/>
<evidence type="ECO:0000313" key="4">
    <source>
        <dbReference type="EMBL" id="EKV04907.1"/>
    </source>
</evidence>
<feature type="domain" description="Xylanolytic transcriptional activator regulatory" evidence="3">
    <location>
        <begin position="10"/>
        <end position="70"/>
    </location>
</feature>
<keyword evidence="2" id="KW-0732">Signal</keyword>
<gene>
    <name evidence="4" type="ORF">PDIG_87080</name>
</gene>
<proteinExistence type="predicted"/>
<dbReference type="EMBL" id="AKCT01000319">
    <property type="protein sequence ID" value="EKV04907.1"/>
    <property type="molecule type" value="Genomic_DNA"/>
</dbReference>
<sequence length="80" mass="9429">MIVSIVSAMMRYCVMAQLHLAESEPQVPNPTFSLEIQTRRRVFWSAYALDRFISWIYHIPNNIIDEHISVEVIHFSITQH</sequence>
<dbReference type="GO" id="GO:0003677">
    <property type="term" value="F:DNA binding"/>
    <property type="evidence" value="ECO:0007669"/>
    <property type="project" value="InterPro"/>
</dbReference>
<name>K9FA63_PEND2</name>